<evidence type="ECO:0000313" key="2">
    <source>
        <dbReference type="Proteomes" id="UP000012589"/>
    </source>
</evidence>
<dbReference type="HOGENOM" id="CLU_3043509_0_0_9"/>
<name>N2AQJ6_9FIRM</name>
<dbReference type="Proteomes" id="UP000012589">
    <property type="component" value="Unassembled WGS sequence"/>
</dbReference>
<keyword evidence="2" id="KW-1185">Reference proteome</keyword>
<accession>N2AQJ6</accession>
<reference evidence="1 2" key="1">
    <citation type="journal article" date="2014" name="Genome Announc.">
        <title>Draft genome sequences of the altered schaedler flora, a defined bacterial community from gnotobiotic mice.</title>
        <authorList>
            <person name="Wannemuehler M.J."/>
            <person name="Overstreet A.M."/>
            <person name="Ward D.V."/>
            <person name="Phillips G.J."/>
        </authorList>
    </citation>
    <scope>NUCLEOTIDE SEQUENCE [LARGE SCALE GENOMIC DNA]</scope>
    <source>
        <strain evidence="1 2">ASF492</strain>
    </source>
</reference>
<evidence type="ECO:0000313" key="1">
    <source>
        <dbReference type="EMBL" id="EMZ28723.1"/>
    </source>
</evidence>
<gene>
    <name evidence="1" type="ORF">C823_01875</name>
</gene>
<organism evidence="1 2">
    <name type="scientific">Eubacterium plexicaudatum ASF492</name>
    <dbReference type="NCBI Taxonomy" id="1235802"/>
    <lineage>
        <taxon>Bacteria</taxon>
        <taxon>Bacillati</taxon>
        <taxon>Bacillota</taxon>
        <taxon>Clostridia</taxon>
        <taxon>Eubacteriales</taxon>
        <taxon>Eubacteriaceae</taxon>
        <taxon>Eubacterium</taxon>
    </lineage>
</organism>
<dbReference type="EMBL" id="AQFT01000058">
    <property type="protein sequence ID" value="EMZ28723.1"/>
    <property type="molecule type" value="Genomic_DNA"/>
</dbReference>
<dbReference type="AlphaFoldDB" id="N2AQJ6"/>
<dbReference type="PATRIC" id="fig|1235802.3.peg.1985"/>
<proteinExistence type="predicted"/>
<comment type="caution">
    <text evidence="1">The sequence shown here is derived from an EMBL/GenBank/DDBJ whole genome shotgun (WGS) entry which is preliminary data.</text>
</comment>
<sequence>MNKNRTDIALSIATELLEQDALELNNFANDTDTLLSFVQEIVLNPNYSRQYKLT</sequence>
<protein>
    <submittedName>
        <fullName evidence="1">Uncharacterized protein</fullName>
    </submittedName>
</protein>